<dbReference type="CTD" id="109313821"/>
<dbReference type="AlphaFoldDB" id="A0A6J1VGR9"/>
<accession>A0A6J1VGR9</accession>
<dbReference type="PANTHER" id="PTHR36130:SF1">
    <property type="entry name" value="RIKEN CDNA 4933430I17 GENE"/>
    <property type="match status" value="1"/>
</dbReference>
<evidence type="ECO:0000313" key="2">
    <source>
        <dbReference type="Proteomes" id="UP000504612"/>
    </source>
</evidence>
<feature type="region of interest" description="Disordered" evidence="1">
    <location>
        <begin position="443"/>
        <end position="495"/>
    </location>
</feature>
<proteinExistence type="predicted"/>
<dbReference type="InterPro" id="IPR029134">
    <property type="entry name" value="DUF4647"/>
</dbReference>
<dbReference type="GeneID" id="113424714"/>
<feature type="region of interest" description="Disordered" evidence="1">
    <location>
        <begin position="353"/>
        <end position="373"/>
    </location>
</feature>
<reference evidence="3" key="1">
    <citation type="submission" date="2025-08" db="UniProtKB">
        <authorList>
            <consortium name="RefSeq"/>
        </authorList>
    </citation>
    <scope>IDENTIFICATION</scope>
</reference>
<gene>
    <name evidence="3" type="primary">CUNH9orf43</name>
</gene>
<feature type="compositionally biased region" description="Basic and acidic residues" evidence="1">
    <location>
        <begin position="443"/>
        <end position="453"/>
    </location>
</feature>
<sequence length="495" mass="54943">MGIINIGGQWDETVCNMIACQHPPCWESMRRIESGHPHILLKNVAIPGRDFPASEDKLPTLKIVDLPLLYPPRERVKCVGGFDSGSKKISSSKEARNCFSNSILNDGWIIPPILVLSSERNPFPGLNSRMESQSLHFPPINFTCSRQPEKVQVAEPSEFVVHSLVPQPSCGSTVFRWVPDKRPRFPQSQNPNGRVKMPPQNICVKDLALENLLSLKDHQGAKRTKSNQVPTGGQPYFRYLKLNQKANNKSSSAGQPRDTDDGLLRTRQQLVHTLPLLIQNEGVTQGSKRGRSLQETKEKLAASFIVQKAPRFDRSEAKIPMKDKDSGRSLGRRPKIVSAGSLILRHLRAEQLGNAGNHQDKKGGGLLEHSQMSPESAAGNCKLQASPAMFAKRKSCVKFMEYKSNVARLRMEGCDPFASCLPKAEFRYRPYYDHLASWKEATPAERDASDFSREAWPAEDSQEAPKTFAPLQPPGPPPPSPSPLENSPNSPPGFP</sequence>
<evidence type="ECO:0000313" key="3">
    <source>
        <dbReference type="RefSeq" id="XP_026542331.1"/>
    </source>
</evidence>
<dbReference type="RefSeq" id="XP_026542331.1">
    <property type="nucleotide sequence ID" value="XM_026686546.1"/>
</dbReference>
<dbReference type="PANTHER" id="PTHR36130">
    <property type="entry name" value="RIKEN CDNA 4933430I17 GENE"/>
    <property type="match status" value="1"/>
</dbReference>
<evidence type="ECO:0000256" key="1">
    <source>
        <dbReference type="SAM" id="MobiDB-lite"/>
    </source>
</evidence>
<organism evidence="2 3">
    <name type="scientific">Notechis scutatus</name>
    <name type="common">mainland tiger snake</name>
    <dbReference type="NCBI Taxonomy" id="8663"/>
    <lineage>
        <taxon>Eukaryota</taxon>
        <taxon>Metazoa</taxon>
        <taxon>Chordata</taxon>
        <taxon>Craniata</taxon>
        <taxon>Vertebrata</taxon>
        <taxon>Euteleostomi</taxon>
        <taxon>Lepidosauria</taxon>
        <taxon>Squamata</taxon>
        <taxon>Bifurcata</taxon>
        <taxon>Unidentata</taxon>
        <taxon>Episquamata</taxon>
        <taxon>Toxicofera</taxon>
        <taxon>Serpentes</taxon>
        <taxon>Colubroidea</taxon>
        <taxon>Elapidae</taxon>
        <taxon>Hydrophiinae</taxon>
        <taxon>Notechis</taxon>
    </lineage>
</organism>
<dbReference type="Proteomes" id="UP000504612">
    <property type="component" value="Unplaced"/>
</dbReference>
<name>A0A6J1VGR9_9SAUR</name>
<dbReference type="Pfam" id="PF15504">
    <property type="entry name" value="DUF4647"/>
    <property type="match status" value="1"/>
</dbReference>
<protein>
    <submittedName>
        <fullName evidence="3">Uncharacterized protein C9orf43 homolog</fullName>
    </submittedName>
</protein>
<keyword evidence="2" id="KW-1185">Reference proteome</keyword>
<feature type="compositionally biased region" description="Pro residues" evidence="1">
    <location>
        <begin position="471"/>
        <end position="482"/>
    </location>
</feature>
<dbReference type="KEGG" id="nss:113424714"/>